<protein>
    <submittedName>
        <fullName evidence="2">Uncharacterized protein</fullName>
    </submittedName>
</protein>
<sequence length="191" mass="20859">MTSDARLIDRFRVGLYALPLPAFALLAFVIVVPLMRIVGLATRKWDPGFELSQQGSVAFTAIFGAAVVVGITVGEHSRRKRFDGAQDRAAYQHAVDREVLPDSGIPMHWREQLLTEIADRSGSLFGAIAFAVAFGFVIAAMIVRGGEWPLVVAAIAAYGVMVTVLLLQVRRSKKVERMYAASSPRRMEGAQ</sequence>
<proteinExistence type="predicted"/>
<dbReference type="KEGG" id="dtm:BJL86_0281"/>
<keyword evidence="3" id="KW-1185">Reference proteome</keyword>
<dbReference type="Proteomes" id="UP000186104">
    <property type="component" value="Chromosome"/>
</dbReference>
<dbReference type="AlphaFoldDB" id="A0A173LK36"/>
<dbReference type="RefSeq" id="WP_067476113.1">
    <property type="nucleotide sequence ID" value="NZ_CP015961.1"/>
</dbReference>
<dbReference type="STRING" id="499555.BJL86_0281"/>
<evidence type="ECO:0000256" key="1">
    <source>
        <dbReference type="SAM" id="Phobius"/>
    </source>
</evidence>
<feature type="transmembrane region" description="Helical" evidence="1">
    <location>
        <begin position="55"/>
        <end position="73"/>
    </location>
</feature>
<gene>
    <name evidence="2" type="ORF">BJL86_0281</name>
</gene>
<keyword evidence="1" id="KW-1133">Transmembrane helix</keyword>
<evidence type="ECO:0000313" key="3">
    <source>
        <dbReference type="Proteomes" id="UP000186104"/>
    </source>
</evidence>
<organism evidence="2 3">
    <name type="scientific">Dietzia timorensis</name>
    <dbReference type="NCBI Taxonomy" id="499555"/>
    <lineage>
        <taxon>Bacteria</taxon>
        <taxon>Bacillati</taxon>
        <taxon>Actinomycetota</taxon>
        <taxon>Actinomycetes</taxon>
        <taxon>Mycobacteriales</taxon>
        <taxon>Dietziaceae</taxon>
        <taxon>Dietzia</taxon>
    </lineage>
</organism>
<keyword evidence="1" id="KW-0812">Transmembrane</keyword>
<evidence type="ECO:0000313" key="2">
    <source>
        <dbReference type="EMBL" id="ANI91092.1"/>
    </source>
</evidence>
<dbReference type="EMBL" id="CP015961">
    <property type="protein sequence ID" value="ANI91092.1"/>
    <property type="molecule type" value="Genomic_DNA"/>
</dbReference>
<reference evidence="2 3" key="1">
    <citation type="submission" date="2016-06" db="EMBL/GenBank/DDBJ databases">
        <title>Complete genome sequence of a saline-alkali tolerant type strain Dietzia timorensis ID05-A0528T.</title>
        <authorList>
            <person name="Wu X."/>
        </authorList>
    </citation>
    <scope>NUCLEOTIDE SEQUENCE [LARGE SCALE GENOMIC DNA]</scope>
    <source>
        <strain evidence="2 3">ID05-A0528</strain>
    </source>
</reference>
<feature type="transmembrane region" description="Helical" evidence="1">
    <location>
        <begin position="148"/>
        <end position="169"/>
    </location>
</feature>
<accession>A0A173LK36</accession>
<keyword evidence="1" id="KW-0472">Membrane</keyword>
<feature type="transmembrane region" description="Helical" evidence="1">
    <location>
        <begin position="13"/>
        <end position="35"/>
    </location>
</feature>
<feature type="transmembrane region" description="Helical" evidence="1">
    <location>
        <begin position="124"/>
        <end position="142"/>
    </location>
</feature>
<name>A0A173LK36_9ACTN</name>